<dbReference type="SUPFAM" id="SSF55781">
    <property type="entry name" value="GAF domain-like"/>
    <property type="match status" value="1"/>
</dbReference>
<evidence type="ECO:0000256" key="2">
    <source>
        <dbReference type="ARBA" id="ARBA00023125"/>
    </source>
</evidence>
<dbReference type="Gene3D" id="1.10.10.10">
    <property type="entry name" value="Winged helix-like DNA-binding domain superfamily/Winged helix DNA-binding domain"/>
    <property type="match status" value="1"/>
</dbReference>
<accession>A0ABM5NZ66</accession>
<dbReference type="RefSeq" id="WP_023163255.1">
    <property type="nucleotide sequence ID" value="NC_022592.1"/>
</dbReference>
<sequence length="260" mass="29287">MSTNTNVPAVEKAMRILLLMSSSPKVYWGVSEIASKLSLSKSTVHSILNTMINFGFIEKNTITDKYSLGTAFFNIKTSYFENNPICKSFHDVVNKMHHECPECINCFILKNNKAYIIDSFSSGLNYSLRVEMPINTSLSPLYSSAGKILLSNLSDIEIEKIYYSEQVSYSNKKIPSLSMFLSQIHDSQKVRYAFNNEEFESGVCSVAVPIYNSFNKIVAAVNIVVPEARFSDKKTYYIAIMQKIAADISRQLGYESTSQD</sequence>
<gene>
    <name evidence="6" type="ORF">CAETHG_3583</name>
</gene>
<dbReference type="Pfam" id="PF01614">
    <property type="entry name" value="IclR_C"/>
    <property type="match status" value="1"/>
</dbReference>
<dbReference type="InterPro" id="IPR005471">
    <property type="entry name" value="Tscrpt_reg_IclR_N"/>
</dbReference>
<dbReference type="PROSITE" id="PS51077">
    <property type="entry name" value="HTH_ICLR"/>
    <property type="match status" value="1"/>
</dbReference>
<dbReference type="InterPro" id="IPR011991">
    <property type="entry name" value="ArsR-like_HTH"/>
</dbReference>
<keyword evidence="2" id="KW-0238">DNA-binding</keyword>
<keyword evidence="3" id="KW-0804">Transcription</keyword>
<evidence type="ECO:0000259" key="5">
    <source>
        <dbReference type="PROSITE" id="PS51078"/>
    </source>
</evidence>
<dbReference type="InterPro" id="IPR036388">
    <property type="entry name" value="WH-like_DNA-bd_sf"/>
</dbReference>
<dbReference type="InterPro" id="IPR014757">
    <property type="entry name" value="Tscrpt_reg_IclR_C"/>
</dbReference>
<feature type="domain" description="HTH iclR-type" evidence="4">
    <location>
        <begin position="7"/>
        <end position="70"/>
    </location>
</feature>
<reference evidence="7" key="1">
    <citation type="journal article" date="2014" name="Biotechnol. Biofuels">
        <title>Comparison of single-molecule sequencing and hybrid approaches for finishing the genome of Clostridium autoethanogenum and analysis of CRISPR systems in industrial relevant Clostridia.</title>
        <authorList>
            <person name="Brown S.D."/>
            <person name="Nagaraju S."/>
            <person name="Utturkar S."/>
            <person name="De Tissera S."/>
            <person name="Segovia S."/>
            <person name="Mitchell W."/>
            <person name="Land M.L."/>
            <person name="Dassanayake A."/>
            <person name="Kopke M."/>
        </authorList>
    </citation>
    <scope>NUCLEOTIDE SEQUENCE [LARGE SCALE GENOMIC DNA]</scope>
    <source>
        <strain evidence="7">DSM 10061</strain>
    </source>
</reference>
<organism evidence="6 7">
    <name type="scientific">Clostridium autoethanogenum DSM 10061</name>
    <dbReference type="NCBI Taxonomy" id="1341692"/>
    <lineage>
        <taxon>Bacteria</taxon>
        <taxon>Bacillati</taxon>
        <taxon>Bacillota</taxon>
        <taxon>Clostridia</taxon>
        <taxon>Eubacteriales</taxon>
        <taxon>Clostridiaceae</taxon>
        <taxon>Clostridium</taxon>
    </lineage>
</organism>
<keyword evidence="7" id="KW-1185">Reference proteome</keyword>
<dbReference type="InterPro" id="IPR036390">
    <property type="entry name" value="WH_DNA-bd_sf"/>
</dbReference>
<dbReference type="Gene3D" id="3.30.450.40">
    <property type="match status" value="1"/>
</dbReference>
<protein>
    <submittedName>
        <fullName evidence="6">IclR family transcriptional regulator</fullName>
    </submittedName>
</protein>
<keyword evidence="1" id="KW-0805">Transcription regulation</keyword>
<evidence type="ECO:0000259" key="4">
    <source>
        <dbReference type="PROSITE" id="PS51077"/>
    </source>
</evidence>
<dbReference type="InterPro" id="IPR050707">
    <property type="entry name" value="HTH_MetabolicPath_Reg"/>
</dbReference>
<dbReference type="EMBL" id="CP006763">
    <property type="protein sequence ID" value="AGY77786.1"/>
    <property type="molecule type" value="Genomic_DNA"/>
</dbReference>
<dbReference type="PANTHER" id="PTHR30136">
    <property type="entry name" value="HELIX-TURN-HELIX TRANSCRIPTIONAL REGULATOR, ICLR FAMILY"/>
    <property type="match status" value="1"/>
</dbReference>
<evidence type="ECO:0000313" key="7">
    <source>
        <dbReference type="Proteomes" id="UP000017590"/>
    </source>
</evidence>
<feature type="domain" description="IclR-ED" evidence="5">
    <location>
        <begin position="71"/>
        <end position="254"/>
    </location>
</feature>
<dbReference type="CDD" id="cd00090">
    <property type="entry name" value="HTH_ARSR"/>
    <property type="match status" value="1"/>
</dbReference>
<evidence type="ECO:0000313" key="6">
    <source>
        <dbReference type="EMBL" id="AGY77786.1"/>
    </source>
</evidence>
<name>A0ABM5NZ66_9CLOT</name>
<dbReference type="SMART" id="SM00346">
    <property type="entry name" value="HTH_ICLR"/>
    <property type="match status" value="1"/>
</dbReference>
<dbReference type="SUPFAM" id="SSF46785">
    <property type="entry name" value="Winged helix' DNA-binding domain"/>
    <property type="match status" value="1"/>
</dbReference>
<dbReference type="Proteomes" id="UP000017590">
    <property type="component" value="Chromosome"/>
</dbReference>
<evidence type="ECO:0000256" key="3">
    <source>
        <dbReference type="ARBA" id="ARBA00023163"/>
    </source>
</evidence>
<dbReference type="PROSITE" id="PS51078">
    <property type="entry name" value="ICLR_ED"/>
    <property type="match status" value="1"/>
</dbReference>
<dbReference type="InterPro" id="IPR029016">
    <property type="entry name" value="GAF-like_dom_sf"/>
</dbReference>
<evidence type="ECO:0000256" key="1">
    <source>
        <dbReference type="ARBA" id="ARBA00023015"/>
    </source>
</evidence>
<dbReference type="PANTHER" id="PTHR30136:SF35">
    <property type="entry name" value="HTH-TYPE TRANSCRIPTIONAL REGULATOR RV1719"/>
    <property type="match status" value="1"/>
</dbReference>
<proteinExistence type="predicted"/>
<dbReference type="Pfam" id="PF09339">
    <property type="entry name" value="HTH_IclR"/>
    <property type="match status" value="1"/>
</dbReference>